<organism evidence="2 3">
    <name type="scientific">candidate division WOR_3 bacterium SM1_77</name>
    <dbReference type="NCBI Taxonomy" id="1703778"/>
    <lineage>
        <taxon>Bacteria</taxon>
        <taxon>Bacteria division WOR-3</taxon>
    </lineage>
</organism>
<proteinExistence type="predicted"/>
<dbReference type="AlphaFoldDB" id="A0A0S8K0C6"/>
<evidence type="ECO:0000313" key="3">
    <source>
        <dbReference type="Proteomes" id="UP000050975"/>
    </source>
</evidence>
<evidence type="ECO:0000313" key="2">
    <source>
        <dbReference type="EMBL" id="KPL15050.1"/>
    </source>
</evidence>
<feature type="signal peptide" evidence="1">
    <location>
        <begin position="1"/>
        <end position="20"/>
    </location>
</feature>
<name>A0A0S8K0C6_UNCW3</name>
<sequence>MKKLLIITALMCCVPAFIQAQRSGKSDGKSLVILWQHTVCQSKNPCERCLMAPQEVQTAYEELHSAFAKLDITVIYDEQTETQTGDHILINGKALEDLLGGRLLKRQCASCPSIDEKAKEYNALELDGTTYEIIPANLIIKAGLLAASDLFAAEPLTPCGTTTPCQECPNKH</sequence>
<evidence type="ECO:0008006" key="4">
    <source>
        <dbReference type="Google" id="ProtNLM"/>
    </source>
</evidence>
<dbReference type="EMBL" id="LJVE01000025">
    <property type="protein sequence ID" value="KPL15050.1"/>
    <property type="molecule type" value="Genomic_DNA"/>
</dbReference>
<dbReference type="Proteomes" id="UP000050975">
    <property type="component" value="Unassembled WGS sequence"/>
</dbReference>
<dbReference type="Pfam" id="PF10865">
    <property type="entry name" value="DUF2703"/>
    <property type="match status" value="1"/>
</dbReference>
<protein>
    <recommendedName>
        <fullName evidence="4">HMA domain-containing protein</fullName>
    </recommendedName>
</protein>
<dbReference type="InterPro" id="IPR021219">
    <property type="entry name" value="DUF2703"/>
</dbReference>
<evidence type="ECO:0000256" key="1">
    <source>
        <dbReference type="SAM" id="SignalP"/>
    </source>
</evidence>
<gene>
    <name evidence="2" type="ORF">AMJ74_02200</name>
</gene>
<accession>A0A0S8K0C6</accession>
<keyword evidence="1" id="KW-0732">Signal</keyword>
<comment type="caution">
    <text evidence="2">The sequence shown here is derived from an EMBL/GenBank/DDBJ whole genome shotgun (WGS) entry which is preliminary data.</text>
</comment>
<feature type="chain" id="PRO_5006649379" description="HMA domain-containing protein" evidence="1">
    <location>
        <begin position="21"/>
        <end position="172"/>
    </location>
</feature>
<reference evidence="2 3" key="1">
    <citation type="journal article" date="2015" name="Microbiome">
        <title>Genomic resolution of linkages in carbon, nitrogen, and sulfur cycling among widespread estuary sediment bacteria.</title>
        <authorList>
            <person name="Baker B.J."/>
            <person name="Lazar C.S."/>
            <person name="Teske A.P."/>
            <person name="Dick G.J."/>
        </authorList>
    </citation>
    <scope>NUCLEOTIDE SEQUENCE [LARGE SCALE GENOMIC DNA]</scope>
    <source>
        <strain evidence="2">SM1_77</strain>
    </source>
</reference>